<keyword evidence="3" id="KW-1185">Reference proteome</keyword>
<dbReference type="OrthoDB" id="8564954at2"/>
<dbReference type="Pfam" id="PF20311">
    <property type="entry name" value="DUF6607"/>
    <property type="match status" value="1"/>
</dbReference>
<dbReference type="AlphaFoldDB" id="A0A4S8RIB9"/>
<gene>
    <name evidence="2" type="ORF">EZV76_15010</name>
</gene>
<proteinExistence type="predicted"/>
<feature type="signal peptide" evidence="1">
    <location>
        <begin position="1"/>
        <end position="20"/>
    </location>
</feature>
<evidence type="ECO:0000313" key="2">
    <source>
        <dbReference type="EMBL" id="THV57302.1"/>
    </source>
</evidence>
<dbReference type="RefSeq" id="WP_136567386.1">
    <property type="nucleotide sequence ID" value="NZ_SNTZ01000013.1"/>
</dbReference>
<keyword evidence="1" id="KW-0732">Signal</keyword>
<accession>A0A4S8RIB9</accession>
<comment type="caution">
    <text evidence="2">The sequence shown here is derived from an EMBL/GenBank/DDBJ whole genome shotgun (WGS) entry which is preliminary data.</text>
</comment>
<reference evidence="2 3" key="1">
    <citation type="submission" date="2019-03" db="EMBL/GenBank/DDBJ databases">
        <title>Muricauda SCR12 sp.nov, a marine bacterium isolated from Pacific Ocean:the Okinawa trough.</title>
        <authorList>
            <person name="Liu L."/>
        </authorList>
    </citation>
    <scope>NUCLEOTIDE SEQUENCE [LARGE SCALE GENOMIC DNA]</scope>
    <source>
        <strain evidence="2 3">SCR12</strain>
    </source>
</reference>
<dbReference type="EMBL" id="SNTZ01000013">
    <property type="protein sequence ID" value="THV57302.1"/>
    <property type="molecule type" value="Genomic_DNA"/>
</dbReference>
<evidence type="ECO:0000313" key="3">
    <source>
        <dbReference type="Proteomes" id="UP000310406"/>
    </source>
</evidence>
<dbReference type="Proteomes" id="UP000310406">
    <property type="component" value="Unassembled WGS sequence"/>
</dbReference>
<dbReference type="InterPro" id="IPR046715">
    <property type="entry name" value="DUF6607"/>
</dbReference>
<feature type="chain" id="PRO_5020370514" evidence="1">
    <location>
        <begin position="21"/>
        <end position="307"/>
    </location>
</feature>
<name>A0A4S8RIB9_9FLAO</name>
<evidence type="ECO:0000256" key="1">
    <source>
        <dbReference type="SAM" id="SignalP"/>
    </source>
</evidence>
<sequence>MKKSLLLSMALMGVFTLLKAQEKKELDREAILDMCGCYEITFKYTETFAPEIDYEKKLDYTAKALELALPIIDENDKISIQHLLVIHDSTVIKHWRQDWLYENQEIFHYDKDNNWTFSTLPADAVKGQWTQKVYQVDDSPRYSGSATWVHYDGKHYWENASDSPLPRREYSKRSDYNVMKRGNRQEITSYGWVHEQDNDKIIRKEGAEDVLLAQEKGMNIYEKVTNDRCKIAQDWWDKNKDFWANARASWDKVYNRKGDLTLLKKVDEKPMFMHFYELEKENASKAEISKMIKKFITDKTNVNAEGK</sequence>
<protein>
    <submittedName>
        <fullName evidence="2">Uncharacterized protein</fullName>
    </submittedName>
</protein>
<organism evidence="2 3">
    <name type="scientific">Flagellimonas alvinocaridis</name>
    <dbReference type="NCBI Taxonomy" id="2530200"/>
    <lineage>
        <taxon>Bacteria</taxon>
        <taxon>Pseudomonadati</taxon>
        <taxon>Bacteroidota</taxon>
        <taxon>Flavobacteriia</taxon>
        <taxon>Flavobacteriales</taxon>
        <taxon>Flavobacteriaceae</taxon>
        <taxon>Flagellimonas</taxon>
    </lineage>
</organism>